<dbReference type="CDD" id="cd01831">
    <property type="entry name" value="Endoglucanase_E_like"/>
    <property type="match status" value="1"/>
</dbReference>
<evidence type="ECO:0000259" key="3">
    <source>
        <dbReference type="Pfam" id="PF17996"/>
    </source>
</evidence>
<dbReference type="Pfam" id="PF17996">
    <property type="entry name" value="CE2_N"/>
    <property type="match status" value="1"/>
</dbReference>
<dbReference type="EMBL" id="JAGPXD010000002">
    <property type="protein sequence ID" value="KAH7369308.1"/>
    <property type="molecule type" value="Genomic_DNA"/>
</dbReference>
<protein>
    <submittedName>
        <fullName evidence="4">SGNH hydrolase-type esterase domain-containing protein</fullName>
    </submittedName>
</protein>
<feature type="chain" id="PRO_5035447031" evidence="1">
    <location>
        <begin position="16"/>
        <end position="356"/>
    </location>
</feature>
<dbReference type="InterPro" id="IPR040794">
    <property type="entry name" value="CE2_N"/>
</dbReference>
<dbReference type="OrthoDB" id="426133at2759"/>
<keyword evidence="1" id="KW-0732">Signal</keyword>
<sequence>MKVLDLAFFLSVVSAAAVPSLHERQDEPTFRFVGRVNPETRELTWPSTGVAFTFEGTSASININTVSGTSSADLIIDGGEPILIENVSGDSITIPSLPAGTHTVELRKRSESYFGTFRVTDVTTDGTLLEDIAPERKIEIIGDSISVGYGLDGVLPCVDTSLTQSNTKTYGAVAARALGADYSVVAWSGKGLIRNYASVPPDPLPPMPVVYTRYGAFDADGSFTFPSTWVPDAVVINLGTNDFSYLGVRDPVDPADLTDALVKLVKSIHEHRPAAQFFLVSSPMLSDSYPSAEDAQKSTHAKAIKDAIRKLCGIKAHFVDWPAQSGEVGCDYHPSAATQQIGADLLESAIKLALGW</sequence>
<evidence type="ECO:0000313" key="5">
    <source>
        <dbReference type="Proteomes" id="UP000813385"/>
    </source>
</evidence>
<dbReference type="Proteomes" id="UP000813385">
    <property type="component" value="Unassembled WGS sequence"/>
</dbReference>
<feature type="signal peptide" evidence="1">
    <location>
        <begin position="1"/>
        <end position="15"/>
    </location>
</feature>
<dbReference type="InterPro" id="IPR037461">
    <property type="entry name" value="CtCE2-like_dom"/>
</dbReference>
<dbReference type="SUPFAM" id="SSF52266">
    <property type="entry name" value="SGNH hydrolase"/>
    <property type="match status" value="1"/>
</dbReference>
<feature type="domain" description="Carbohydrate esterase 2 N-terminal" evidence="3">
    <location>
        <begin position="32"/>
        <end position="127"/>
    </location>
</feature>
<name>A0A8K0TMZ9_9PEZI</name>
<keyword evidence="4" id="KW-0378">Hydrolase</keyword>
<dbReference type="PANTHER" id="PTHR37834">
    <property type="entry name" value="GDSL-LIKE LIPASE/ACYLHYDROLASE DOMAIN PROTEIN (AFU_ORTHOLOGUE AFUA_2G00620)"/>
    <property type="match status" value="1"/>
</dbReference>
<dbReference type="AlphaFoldDB" id="A0A8K0TMZ9"/>
<dbReference type="Pfam" id="PF13472">
    <property type="entry name" value="Lipase_GDSL_2"/>
    <property type="match status" value="1"/>
</dbReference>
<dbReference type="Gene3D" id="2.60.120.260">
    <property type="entry name" value="Galactose-binding domain-like"/>
    <property type="match status" value="1"/>
</dbReference>
<keyword evidence="5" id="KW-1185">Reference proteome</keyword>
<evidence type="ECO:0000259" key="2">
    <source>
        <dbReference type="Pfam" id="PF13472"/>
    </source>
</evidence>
<dbReference type="Gene3D" id="3.40.50.1110">
    <property type="entry name" value="SGNH hydrolase"/>
    <property type="match status" value="1"/>
</dbReference>
<dbReference type="PANTHER" id="PTHR37834:SF2">
    <property type="entry name" value="ESTERASE, SGNH HYDROLASE-TYPE"/>
    <property type="match status" value="1"/>
</dbReference>
<evidence type="ECO:0000313" key="4">
    <source>
        <dbReference type="EMBL" id="KAH7369308.1"/>
    </source>
</evidence>
<reference evidence="4" key="1">
    <citation type="journal article" date="2021" name="Nat. Commun.">
        <title>Genetic determinants of endophytism in the Arabidopsis root mycobiome.</title>
        <authorList>
            <person name="Mesny F."/>
            <person name="Miyauchi S."/>
            <person name="Thiergart T."/>
            <person name="Pickel B."/>
            <person name="Atanasova L."/>
            <person name="Karlsson M."/>
            <person name="Huettel B."/>
            <person name="Barry K.W."/>
            <person name="Haridas S."/>
            <person name="Chen C."/>
            <person name="Bauer D."/>
            <person name="Andreopoulos W."/>
            <person name="Pangilinan J."/>
            <person name="LaButti K."/>
            <person name="Riley R."/>
            <person name="Lipzen A."/>
            <person name="Clum A."/>
            <person name="Drula E."/>
            <person name="Henrissat B."/>
            <person name="Kohler A."/>
            <person name="Grigoriev I.V."/>
            <person name="Martin F.M."/>
            <person name="Hacquard S."/>
        </authorList>
    </citation>
    <scope>NUCLEOTIDE SEQUENCE</scope>
    <source>
        <strain evidence="4">MPI-CAGE-AT-0016</strain>
    </source>
</reference>
<dbReference type="InterPro" id="IPR036514">
    <property type="entry name" value="SGNH_hydro_sf"/>
</dbReference>
<dbReference type="InterPro" id="IPR013830">
    <property type="entry name" value="SGNH_hydro"/>
</dbReference>
<accession>A0A8K0TMZ9</accession>
<evidence type="ECO:0000256" key="1">
    <source>
        <dbReference type="SAM" id="SignalP"/>
    </source>
</evidence>
<dbReference type="InterPro" id="IPR052762">
    <property type="entry name" value="PCW_deacetylase/CE"/>
</dbReference>
<comment type="caution">
    <text evidence="4">The sequence shown here is derived from an EMBL/GenBank/DDBJ whole genome shotgun (WGS) entry which is preliminary data.</text>
</comment>
<organism evidence="4 5">
    <name type="scientific">Plectosphaerella cucumerina</name>
    <dbReference type="NCBI Taxonomy" id="40658"/>
    <lineage>
        <taxon>Eukaryota</taxon>
        <taxon>Fungi</taxon>
        <taxon>Dikarya</taxon>
        <taxon>Ascomycota</taxon>
        <taxon>Pezizomycotina</taxon>
        <taxon>Sordariomycetes</taxon>
        <taxon>Hypocreomycetidae</taxon>
        <taxon>Glomerellales</taxon>
        <taxon>Plectosphaerellaceae</taxon>
        <taxon>Plectosphaerella</taxon>
    </lineage>
</organism>
<dbReference type="GO" id="GO:0052689">
    <property type="term" value="F:carboxylic ester hydrolase activity"/>
    <property type="evidence" value="ECO:0007669"/>
    <property type="project" value="InterPro"/>
</dbReference>
<feature type="domain" description="SGNH hydrolase-type esterase" evidence="2">
    <location>
        <begin position="141"/>
        <end position="341"/>
    </location>
</feature>
<proteinExistence type="predicted"/>
<gene>
    <name evidence="4" type="ORF">B0T11DRAFT_296822</name>
</gene>